<dbReference type="PANTHER" id="PTHR43161:SF9">
    <property type="entry name" value="SORBITOL DEHYDROGENASE"/>
    <property type="match status" value="1"/>
</dbReference>
<keyword evidence="9" id="KW-1185">Reference proteome</keyword>
<dbReference type="RefSeq" id="WP_012277101.1">
    <property type="nucleotide sequence ID" value="NC_010334.1"/>
</dbReference>
<dbReference type="InterPro" id="IPR002328">
    <property type="entry name" value="ADH_Zn_CS"/>
</dbReference>
<dbReference type="SMART" id="SM00829">
    <property type="entry name" value="PKS_ER"/>
    <property type="match status" value="1"/>
</dbReference>
<reference evidence="8" key="1">
    <citation type="submission" date="2008-01" db="EMBL/GenBank/DDBJ databases">
        <title>Complete sequence of Shewanella halifaxensis HAW-EB4.</title>
        <authorList>
            <consortium name="US DOE Joint Genome Institute"/>
            <person name="Copeland A."/>
            <person name="Lucas S."/>
            <person name="Lapidus A."/>
            <person name="Glavina del Rio T."/>
            <person name="Dalin E."/>
            <person name="Tice H."/>
            <person name="Bruce D."/>
            <person name="Goodwin L."/>
            <person name="Pitluck S."/>
            <person name="Sims D."/>
            <person name="Brettin T."/>
            <person name="Detter J.C."/>
            <person name="Han C."/>
            <person name="Kuske C.R."/>
            <person name="Schmutz J."/>
            <person name="Larimer F."/>
            <person name="Land M."/>
            <person name="Hauser L."/>
            <person name="Kyrpides N."/>
            <person name="Kim E."/>
            <person name="Zhao J.-S."/>
            <person name="Richardson P."/>
        </authorList>
    </citation>
    <scope>NUCLEOTIDE SEQUENCE [LARGE SCALE GENOMIC DNA]</scope>
    <source>
        <strain evidence="8">HAW-EB4</strain>
    </source>
</reference>
<organism evidence="8 9">
    <name type="scientific">Shewanella halifaxensis (strain HAW-EB4)</name>
    <dbReference type="NCBI Taxonomy" id="458817"/>
    <lineage>
        <taxon>Bacteria</taxon>
        <taxon>Pseudomonadati</taxon>
        <taxon>Pseudomonadota</taxon>
        <taxon>Gammaproteobacteria</taxon>
        <taxon>Alteromonadales</taxon>
        <taxon>Shewanellaceae</taxon>
        <taxon>Shewanella</taxon>
    </lineage>
</organism>
<evidence type="ECO:0000313" key="9">
    <source>
        <dbReference type="Proteomes" id="UP000001317"/>
    </source>
</evidence>
<evidence type="ECO:0000256" key="6">
    <source>
        <dbReference type="RuleBase" id="RU361277"/>
    </source>
</evidence>
<evidence type="ECO:0000256" key="2">
    <source>
        <dbReference type="ARBA" id="ARBA00008072"/>
    </source>
</evidence>
<dbReference type="HOGENOM" id="CLU_026673_11_5_6"/>
<evidence type="ECO:0000256" key="5">
    <source>
        <dbReference type="ARBA" id="ARBA00023002"/>
    </source>
</evidence>
<evidence type="ECO:0000256" key="1">
    <source>
        <dbReference type="ARBA" id="ARBA00001947"/>
    </source>
</evidence>
<feature type="domain" description="Enoyl reductase (ER)" evidence="7">
    <location>
        <begin position="8"/>
        <end position="341"/>
    </location>
</feature>
<protein>
    <submittedName>
        <fullName evidence="8">Alcohol dehydrogenase GroES domain protein</fullName>
    </submittedName>
</protein>
<dbReference type="AlphaFoldDB" id="B0TT08"/>
<dbReference type="InterPro" id="IPR013149">
    <property type="entry name" value="ADH-like_C"/>
</dbReference>
<dbReference type="STRING" id="458817.Shal_2008"/>
<comment type="cofactor">
    <cofactor evidence="1 6">
        <name>Zn(2+)</name>
        <dbReference type="ChEBI" id="CHEBI:29105"/>
    </cofactor>
</comment>
<accession>B0TT08</accession>
<dbReference type="SUPFAM" id="SSF51735">
    <property type="entry name" value="NAD(P)-binding Rossmann-fold domains"/>
    <property type="match status" value="1"/>
</dbReference>
<keyword evidence="5" id="KW-0560">Oxidoreductase</keyword>
<dbReference type="Proteomes" id="UP000001317">
    <property type="component" value="Chromosome"/>
</dbReference>
<evidence type="ECO:0000256" key="4">
    <source>
        <dbReference type="ARBA" id="ARBA00022833"/>
    </source>
</evidence>
<comment type="similarity">
    <text evidence="2 6">Belongs to the zinc-containing alcohol dehydrogenase family.</text>
</comment>
<dbReference type="EMBL" id="CP000931">
    <property type="protein sequence ID" value="ABZ76569.1"/>
    <property type="molecule type" value="Genomic_DNA"/>
</dbReference>
<dbReference type="Pfam" id="PF08240">
    <property type="entry name" value="ADH_N"/>
    <property type="match status" value="1"/>
</dbReference>
<sequence length="344" mass="36893">MKALVLEKVNELVLKEVATPEEVGANDVKIKIQAVGICGSDVHYLSHGRIGHFIVEKPMILGHEAAGIITAVGSKVKHLKEGDRVCMEPGIPQPQSPETMEGIYNLDPDVQFWATPPYDGCCSEYVVHPAAFTFKIPEHMSYAEGAMVEPLAIGMQAVTKADIKAGDIGLVYGAGTIGVMCALSALAGGCAEVIVVDVVNEKLATVNDYEGITVVNSLHQDVAEVVAAKTAGRGVNVVFECCGVESVITHICQHVAPNGTVVLVGMPVEPVKFDIVAAQVKEITFKTIFRYANMYPKTINLIASGKLNVKPLISQTFKFEDSLKAYARALEANPSDVKIMIEME</sequence>
<dbReference type="InterPro" id="IPR013154">
    <property type="entry name" value="ADH-like_N"/>
</dbReference>
<dbReference type="CDD" id="cd05285">
    <property type="entry name" value="sorbitol_DH"/>
    <property type="match status" value="1"/>
</dbReference>
<dbReference type="Pfam" id="PF00107">
    <property type="entry name" value="ADH_zinc_N"/>
    <property type="match status" value="1"/>
</dbReference>
<dbReference type="KEGG" id="shl:Shal_2008"/>
<keyword evidence="4 6" id="KW-0862">Zinc</keyword>
<dbReference type="Gene3D" id="3.40.50.720">
    <property type="entry name" value="NAD(P)-binding Rossmann-like Domain"/>
    <property type="match status" value="1"/>
</dbReference>
<gene>
    <name evidence="8" type="ordered locus">Shal_2008</name>
</gene>
<keyword evidence="3 6" id="KW-0479">Metal-binding</keyword>
<name>B0TT08_SHEHH</name>
<dbReference type="PANTHER" id="PTHR43161">
    <property type="entry name" value="SORBITOL DEHYDROGENASE"/>
    <property type="match status" value="1"/>
</dbReference>
<proteinExistence type="inferred from homology"/>
<dbReference type="GO" id="GO:0016616">
    <property type="term" value="F:oxidoreductase activity, acting on the CH-OH group of donors, NAD or NADP as acceptor"/>
    <property type="evidence" value="ECO:0007669"/>
    <property type="project" value="InterPro"/>
</dbReference>
<dbReference type="InterPro" id="IPR020843">
    <property type="entry name" value="ER"/>
</dbReference>
<evidence type="ECO:0000259" key="7">
    <source>
        <dbReference type="SMART" id="SM00829"/>
    </source>
</evidence>
<evidence type="ECO:0000256" key="3">
    <source>
        <dbReference type="ARBA" id="ARBA00022723"/>
    </source>
</evidence>
<dbReference type="PROSITE" id="PS00059">
    <property type="entry name" value="ADH_ZINC"/>
    <property type="match status" value="1"/>
</dbReference>
<dbReference type="eggNOG" id="COG1063">
    <property type="taxonomic scope" value="Bacteria"/>
</dbReference>
<dbReference type="InterPro" id="IPR045306">
    <property type="entry name" value="SDH-like"/>
</dbReference>
<dbReference type="OrthoDB" id="9773078at2"/>
<dbReference type="Gene3D" id="3.90.180.10">
    <property type="entry name" value="Medium-chain alcohol dehydrogenases, catalytic domain"/>
    <property type="match status" value="1"/>
</dbReference>
<dbReference type="InterPro" id="IPR011032">
    <property type="entry name" value="GroES-like_sf"/>
</dbReference>
<dbReference type="InterPro" id="IPR036291">
    <property type="entry name" value="NAD(P)-bd_dom_sf"/>
</dbReference>
<dbReference type="SUPFAM" id="SSF50129">
    <property type="entry name" value="GroES-like"/>
    <property type="match status" value="1"/>
</dbReference>
<evidence type="ECO:0000313" key="8">
    <source>
        <dbReference type="EMBL" id="ABZ76569.1"/>
    </source>
</evidence>
<dbReference type="GO" id="GO:0008270">
    <property type="term" value="F:zinc ion binding"/>
    <property type="evidence" value="ECO:0007669"/>
    <property type="project" value="InterPro"/>
</dbReference>